<keyword evidence="3" id="KW-1185">Reference proteome</keyword>
<dbReference type="Proteomes" id="UP001174909">
    <property type="component" value="Unassembled WGS sequence"/>
</dbReference>
<protein>
    <submittedName>
        <fullName evidence="2">Uncharacterized protein</fullName>
    </submittedName>
</protein>
<keyword evidence="1" id="KW-0472">Membrane</keyword>
<evidence type="ECO:0000313" key="3">
    <source>
        <dbReference type="Proteomes" id="UP001174909"/>
    </source>
</evidence>
<reference evidence="2" key="1">
    <citation type="submission" date="2023-03" db="EMBL/GenBank/DDBJ databases">
        <authorList>
            <person name="Steffen K."/>
            <person name="Cardenas P."/>
        </authorList>
    </citation>
    <scope>NUCLEOTIDE SEQUENCE</scope>
</reference>
<evidence type="ECO:0000256" key="1">
    <source>
        <dbReference type="SAM" id="Phobius"/>
    </source>
</evidence>
<dbReference type="EMBL" id="CASHTH010001818">
    <property type="protein sequence ID" value="CAI8020319.1"/>
    <property type="molecule type" value="Genomic_DNA"/>
</dbReference>
<accession>A0AA35WH41</accession>
<feature type="transmembrane region" description="Helical" evidence="1">
    <location>
        <begin position="130"/>
        <end position="151"/>
    </location>
</feature>
<sequence>IPPDLLQQVRVLNECEVKRVNQRNLQKATKLAQDREPVIEKKNSYMVPIYGPLYLCVRKNFHFKADTSAADVLEKFEHKTQLNKDLIKKRFCQEGEVASGDFDPHLVTGPMFLHEVGGNIGEGENSIGQLFTYFLLAIIIMSLNYLMWTLMNRRRVNIYTRT</sequence>
<proteinExistence type="predicted"/>
<keyword evidence="1" id="KW-1133">Transmembrane helix</keyword>
<evidence type="ECO:0000313" key="2">
    <source>
        <dbReference type="EMBL" id="CAI8020319.1"/>
    </source>
</evidence>
<organism evidence="2 3">
    <name type="scientific">Geodia barretti</name>
    <name type="common">Barrett's horny sponge</name>
    <dbReference type="NCBI Taxonomy" id="519541"/>
    <lineage>
        <taxon>Eukaryota</taxon>
        <taxon>Metazoa</taxon>
        <taxon>Porifera</taxon>
        <taxon>Demospongiae</taxon>
        <taxon>Heteroscleromorpha</taxon>
        <taxon>Tetractinellida</taxon>
        <taxon>Astrophorina</taxon>
        <taxon>Geodiidae</taxon>
        <taxon>Geodia</taxon>
    </lineage>
</organism>
<keyword evidence="1" id="KW-0812">Transmembrane</keyword>
<feature type="non-terminal residue" evidence="2">
    <location>
        <position position="162"/>
    </location>
</feature>
<comment type="caution">
    <text evidence="2">The sequence shown here is derived from an EMBL/GenBank/DDBJ whole genome shotgun (WGS) entry which is preliminary data.</text>
</comment>
<gene>
    <name evidence="2" type="ORF">GBAR_LOCUS12154</name>
</gene>
<dbReference type="AlphaFoldDB" id="A0AA35WH41"/>
<name>A0AA35WH41_GEOBA</name>